<evidence type="ECO:0000313" key="1">
    <source>
        <dbReference type="EMBL" id="DAG06386.1"/>
    </source>
</evidence>
<sequence>MTYKQIETSREIRQWVGLAASAVLAATALDKAYPDMKIKAKRFGNNLKNKAVNLFKKEREK</sequence>
<accession>A0A8S5VHZ0</accession>
<proteinExistence type="predicted"/>
<protein>
    <submittedName>
        <fullName evidence="1">Uncharacterized protein</fullName>
    </submittedName>
</protein>
<name>A0A8S5VHZ0_9CAUD</name>
<dbReference type="EMBL" id="BK016270">
    <property type="protein sequence ID" value="DAG06386.1"/>
    <property type="molecule type" value="Genomic_DNA"/>
</dbReference>
<organism evidence="1">
    <name type="scientific">Siphoviridae sp. cthu813</name>
    <dbReference type="NCBI Taxonomy" id="2825618"/>
    <lineage>
        <taxon>Viruses</taxon>
        <taxon>Duplodnaviria</taxon>
        <taxon>Heunggongvirae</taxon>
        <taxon>Uroviricota</taxon>
        <taxon>Caudoviricetes</taxon>
    </lineage>
</organism>
<reference evidence="1" key="1">
    <citation type="journal article" date="2021" name="Proc. Natl. Acad. Sci. U.S.A.">
        <title>A Catalog of Tens of Thousands of Viruses from Human Metagenomes Reveals Hidden Associations with Chronic Diseases.</title>
        <authorList>
            <person name="Tisza M.J."/>
            <person name="Buck C.B."/>
        </authorList>
    </citation>
    <scope>NUCLEOTIDE SEQUENCE</scope>
    <source>
        <strain evidence="1">Cthu813</strain>
    </source>
</reference>